<dbReference type="EMBL" id="FXZM01000010">
    <property type="protein sequence ID" value="SMY12498.1"/>
    <property type="molecule type" value="Genomic_DNA"/>
</dbReference>
<accession>A0A2H1L6G4</accession>
<sequence length="51" mass="5539">MSGDPTPVPGGGVPIRQWEEALTELDESPPEERGDRTHALLSRLEDALEAL</sequence>
<gene>
    <name evidence="1" type="ORF">BJEO58_02095</name>
</gene>
<dbReference type="Proteomes" id="UP000234462">
    <property type="component" value="Unassembled WGS sequence"/>
</dbReference>
<dbReference type="AlphaFoldDB" id="A0A2H1L6G4"/>
<keyword evidence="2" id="KW-1185">Reference proteome</keyword>
<name>A0A2H1L6G4_9MICO</name>
<evidence type="ECO:0000313" key="2">
    <source>
        <dbReference type="Proteomes" id="UP000234462"/>
    </source>
</evidence>
<dbReference type="RefSeq" id="WP_246075974.1">
    <property type="nucleotide sequence ID" value="NZ_FXZM01000010.1"/>
</dbReference>
<protein>
    <submittedName>
        <fullName evidence="1">Uncharacterized protein</fullName>
    </submittedName>
</protein>
<organism evidence="1 2">
    <name type="scientific">Brevibacterium jeotgali</name>
    <dbReference type="NCBI Taxonomy" id="1262550"/>
    <lineage>
        <taxon>Bacteria</taxon>
        <taxon>Bacillati</taxon>
        <taxon>Actinomycetota</taxon>
        <taxon>Actinomycetes</taxon>
        <taxon>Micrococcales</taxon>
        <taxon>Brevibacteriaceae</taxon>
        <taxon>Brevibacterium</taxon>
    </lineage>
</organism>
<reference evidence="2" key="1">
    <citation type="submission" date="2017-03" db="EMBL/GenBank/DDBJ databases">
        <authorList>
            <person name="Monnet C."/>
        </authorList>
    </citation>
    <scope>NUCLEOTIDE SEQUENCE [LARGE SCALE GENOMIC DNA]</scope>
    <source>
        <strain evidence="2">SJ5-8</strain>
    </source>
</reference>
<proteinExistence type="predicted"/>
<evidence type="ECO:0000313" key="1">
    <source>
        <dbReference type="EMBL" id="SMY12498.1"/>
    </source>
</evidence>